<dbReference type="Proteomes" id="UP000189580">
    <property type="component" value="Chromosome a"/>
</dbReference>
<feature type="compositionally biased region" description="Low complexity" evidence="2">
    <location>
        <begin position="23"/>
        <end position="42"/>
    </location>
</feature>
<keyword evidence="5" id="KW-1185">Reference proteome</keyword>
<dbReference type="InterPro" id="IPR007701">
    <property type="entry name" value="Interferon-rel_develop_reg_N"/>
</dbReference>
<comment type="similarity">
    <text evidence="1">Belongs to the IFRD family.</text>
</comment>
<dbReference type="OrthoDB" id="18978at2759"/>
<evidence type="ECO:0000256" key="2">
    <source>
        <dbReference type="SAM" id="MobiDB-lite"/>
    </source>
</evidence>
<dbReference type="KEGG" id="slb:AWJ20_1347"/>
<dbReference type="RefSeq" id="XP_018735545.1">
    <property type="nucleotide sequence ID" value="XM_018878219.1"/>
</dbReference>
<dbReference type="GeneID" id="30033139"/>
<dbReference type="InterPro" id="IPR016024">
    <property type="entry name" value="ARM-type_fold"/>
</dbReference>
<evidence type="ECO:0000256" key="1">
    <source>
        <dbReference type="ARBA" id="ARBA00008828"/>
    </source>
</evidence>
<reference evidence="4 5" key="1">
    <citation type="submission" date="2016-02" db="EMBL/GenBank/DDBJ databases">
        <title>Complete genome sequence and transcriptome regulation of the pentose utilising yeast Sugiyamaella lignohabitans.</title>
        <authorList>
            <person name="Bellasio M."/>
            <person name="Peymann A."/>
            <person name="Valli M."/>
            <person name="Sipitzky M."/>
            <person name="Graf A."/>
            <person name="Sauer M."/>
            <person name="Marx H."/>
            <person name="Mattanovich D."/>
        </authorList>
    </citation>
    <scope>NUCLEOTIDE SEQUENCE [LARGE SCALE GENOMIC DNA]</scope>
    <source>
        <strain evidence="4 5">CBS 10342</strain>
    </source>
</reference>
<feature type="domain" description="Interferon-related developmental regulator N-terminal" evidence="3">
    <location>
        <begin position="83"/>
        <end position="369"/>
    </location>
</feature>
<accession>A0A167DMD4</accession>
<dbReference type="PANTHER" id="PTHR12354:SF1">
    <property type="entry name" value="INTERFERON-RELATED DEVELOPMENTAL REGULATOR 1"/>
    <property type="match status" value="1"/>
</dbReference>
<dbReference type="PANTHER" id="PTHR12354">
    <property type="entry name" value="INTERFERON-RELATED DEVELOPMENTAL REGULATOR"/>
    <property type="match status" value="1"/>
</dbReference>
<dbReference type="Pfam" id="PF05004">
    <property type="entry name" value="IFRD"/>
    <property type="match status" value="1"/>
</dbReference>
<sequence length="506" mass="56518">MQRRIQLQVDSRRSSRKSSPHTSRPSSAQASRSSSRIGARIQAGDEDEADEYTSNAFLSPSLTASGGPDTLTESLDKLLLSSSEDDDDESKEHTHKDKFSEGVEMLSLDRRNTSLEAREKALIDILSIISQKYEPEKVTQPLCDVLTKAFMTSRSELETLLSIQAIVVAAAVDVDLFFETLNDDVLPKLFRQIRSSDETSFTATCRANLTIGYALLQYIVHYGSGGFKVDDIIETLVDLAAECNTAEETAIAGAAILGSGLLATTLPSPNSTIDEYMPVFIDYITNPSHTIKLAAAKVVALFYQIYNYEEGTENGELNENGILERIPYIDHNELEFTLKEQISESSKRIGKKDKRERKSLFRDVLSTVEAFTSSESRAALTVDELLITHLKLSRSKSLSIDSWYKLLLIQHYKWAYGPSIHTQIANNPFVKETVHDSSYAGIANSYSYSDSVIPAVETTEAQSHIAQQLEKSEFRAQQERATLDRQRQINANRWEKQFNQGTIPTN</sequence>
<gene>
    <name evidence="4" type="ORF">AWJ20_1347</name>
</gene>
<organism evidence="4 5">
    <name type="scientific">Sugiyamaella lignohabitans</name>
    <dbReference type="NCBI Taxonomy" id="796027"/>
    <lineage>
        <taxon>Eukaryota</taxon>
        <taxon>Fungi</taxon>
        <taxon>Dikarya</taxon>
        <taxon>Ascomycota</taxon>
        <taxon>Saccharomycotina</taxon>
        <taxon>Dipodascomycetes</taxon>
        <taxon>Dipodascales</taxon>
        <taxon>Trichomonascaceae</taxon>
        <taxon>Sugiyamaella</taxon>
    </lineage>
</organism>
<feature type="region of interest" description="Disordered" evidence="2">
    <location>
        <begin position="1"/>
        <end position="51"/>
    </location>
</feature>
<name>A0A167DMD4_9ASCO</name>
<dbReference type="InterPro" id="IPR039777">
    <property type="entry name" value="IFRD"/>
</dbReference>
<evidence type="ECO:0000313" key="4">
    <source>
        <dbReference type="EMBL" id="ANB13068.1"/>
    </source>
</evidence>
<dbReference type="AlphaFoldDB" id="A0A167DMD4"/>
<evidence type="ECO:0000313" key="5">
    <source>
        <dbReference type="Proteomes" id="UP000189580"/>
    </source>
</evidence>
<proteinExistence type="inferred from homology"/>
<evidence type="ECO:0000259" key="3">
    <source>
        <dbReference type="Pfam" id="PF05004"/>
    </source>
</evidence>
<dbReference type="SUPFAM" id="SSF48371">
    <property type="entry name" value="ARM repeat"/>
    <property type="match status" value="1"/>
</dbReference>
<protein>
    <recommendedName>
        <fullName evidence="3">Interferon-related developmental regulator N-terminal domain-containing protein</fullName>
    </recommendedName>
</protein>
<dbReference type="EMBL" id="CP014501">
    <property type="protein sequence ID" value="ANB13068.1"/>
    <property type="molecule type" value="Genomic_DNA"/>
</dbReference>